<dbReference type="Proteomes" id="UP000549457">
    <property type="component" value="Unassembled WGS sequence"/>
</dbReference>
<dbReference type="SUPFAM" id="SSF52096">
    <property type="entry name" value="ClpP/crotonase"/>
    <property type="match status" value="1"/>
</dbReference>
<proteinExistence type="inferred from homology"/>
<evidence type="ECO:0000256" key="5">
    <source>
        <dbReference type="SAM" id="Phobius"/>
    </source>
</evidence>
<evidence type="ECO:0000313" key="8">
    <source>
        <dbReference type="Proteomes" id="UP000549457"/>
    </source>
</evidence>
<dbReference type="GO" id="GO:0008236">
    <property type="term" value="F:serine-type peptidase activity"/>
    <property type="evidence" value="ECO:0007669"/>
    <property type="project" value="UniProtKB-KW"/>
</dbReference>
<comment type="caution">
    <text evidence="7">The sequence shown here is derived from an EMBL/GenBank/DDBJ whole genome shotgun (WGS) entry which is preliminary data.</text>
</comment>
<dbReference type="InterPro" id="IPR047272">
    <property type="entry name" value="S49_SppA_C"/>
</dbReference>
<dbReference type="GO" id="GO:0006508">
    <property type="term" value="P:proteolysis"/>
    <property type="evidence" value="ECO:0007669"/>
    <property type="project" value="UniProtKB-KW"/>
</dbReference>
<dbReference type="InterPro" id="IPR002142">
    <property type="entry name" value="Peptidase_S49"/>
</dbReference>
<name>A0A840SN45_9RHOB</name>
<dbReference type="RefSeq" id="WP_184148446.1">
    <property type="nucleotide sequence ID" value="NZ_JACHFM010000002.1"/>
</dbReference>
<dbReference type="Gene3D" id="6.20.330.10">
    <property type="match status" value="1"/>
</dbReference>
<keyword evidence="5" id="KW-0472">Membrane</keyword>
<evidence type="ECO:0000256" key="4">
    <source>
        <dbReference type="ARBA" id="ARBA00022825"/>
    </source>
</evidence>
<dbReference type="Pfam" id="PF01343">
    <property type="entry name" value="Peptidase_S49"/>
    <property type="match status" value="1"/>
</dbReference>
<evidence type="ECO:0000259" key="6">
    <source>
        <dbReference type="Pfam" id="PF01343"/>
    </source>
</evidence>
<comment type="similarity">
    <text evidence="1">Belongs to the peptidase S49 family.</text>
</comment>
<evidence type="ECO:0000256" key="1">
    <source>
        <dbReference type="ARBA" id="ARBA00008683"/>
    </source>
</evidence>
<sequence>MDPILSDHDKERRRKWRRSAFWKGFFVALAVIGAGIAFAGWRGEDADGSARLGRQQIARYQIDGVIADDPERDRMLAALARDSSVRGLVLRINSPGGTTAGSEALYDSIRRIAATRPVVAQLTEVAASGGYVAAIAADHIVARGNTLTGSIGVIMEYPNFTDVMSRLGVGWETVRSSELKAEPSPFRPTNPEARALDEALVQDGFRWFRDLVGERRGLEGPSLDAVATGAAFSGRLALDAGLVDEIGGEPEAIAWLESREPDLAGLPVRDWEVESNTGWVRGLLGSAGTTSGILGEISRLTGPKLYSLGP</sequence>
<accession>A0A840SN45</accession>
<keyword evidence="5" id="KW-0812">Transmembrane</keyword>
<dbReference type="CDD" id="cd07023">
    <property type="entry name" value="S49_Sppa_N_C"/>
    <property type="match status" value="1"/>
</dbReference>
<dbReference type="PANTHER" id="PTHR42987:SF6">
    <property type="entry name" value="PROTEINASE IV"/>
    <property type="match status" value="1"/>
</dbReference>
<organism evidence="7 8">
    <name type="scientific">Amaricoccus macauensis</name>
    <dbReference type="NCBI Taxonomy" id="57001"/>
    <lineage>
        <taxon>Bacteria</taxon>
        <taxon>Pseudomonadati</taxon>
        <taxon>Pseudomonadota</taxon>
        <taxon>Alphaproteobacteria</taxon>
        <taxon>Rhodobacterales</taxon>
        <taxon>Paracoccaceae</taxon>
        <taxon>Amaricoccus</taxon>
    </lineage>
</organism>
<reference evidence="7 8" key="1">
    <citation type="submission" date="2020-08" db="EMBL/GenBank/DDBJ databases">
        <title>Genomic Encyclopedia of Type Strains, Phase IV (KMG-IV): sequencing the most valuable type-strain genomes for metagenomic binning, comparative biology and taxonomic classification.</title>
        <authorList>
            <person name="Goeker M."/>
        </authorList>
    </citation>
    <scope>NUCLEOTIDE SEQUENCE [LARGE SCALE GENOMIC DNA]</scope>
    <source>
        <strain evidence="7 8">DSM 101730</strain>
    </source>
</reference>
<keyword evidence="2 7" id="KW-0645">Protease</keyword>
<dbReference type="Gene3D" id="3.90.226.10">
    <property type="entry name" value="2-enoyl-CoA Hydratase, Chain A, domain 1"/>
    <property type="match status" value="1"/>
</dbReference>
<evidence type="ECO:0000256" key="3">
    <source>
        <dbReference type="ARBA" id="ARBA00022801"/>
    </source>
</evidence>
<keyword evidence="4" id="KW-0720">Serine protease</keyword>
<evidence type="ECO:0000256" key="2">
    <source>
        <dbReference type="ARBA" id="ARBA00022670"/>
    </source>
</evidence>
<dbReference type="AlphaFoldDB" id="A0A840SN45"/>
<keyword evidence="8" id="KW-1185">Reference proteome</keyword>
<gene>
    <name evidence="7" type="ORF">HNP73_001951</name>
</gene>
<dbReference type="InterPro" id="IPR004635">
    <property type="entry name" value="Pept_S49_SppA"/>
</dbReference>
<dbReference type="InterPro" id="IPR029045">
    <property type="entry name" value="ClpP/crotonase-like_dom_sf"/>
</dbReference>
<dbReference type="EMBL" id="JACHFM010000002">
    <property type="protein sequence ID" value="MBB5222015.1"/>
    <property type="molecule type" value="Genomic_DNA"/>
</dbReference>
<dbReference type="NCBIfam" id="TIGR00706">
    <property type="entry name" value="SppA_dom"/>
    <property type="match status" value="1"/>
</dbReference>
<dbReference type="EC" id="3.4.21.-" evidence="7"/>
<feature type="transmembrane region" description="Helical" evidence="5">
    <location>
        <begin position="20"/>
        <end position="41"/>
    </location>
</feature>
<protein>
    <submittedName>
        <fullName evidence="7">Protease-4</fullName>
        <ecNumber evidence="7">3.4.21.-</ecNumber>
    </submittedName>
</protein>
<dbReference type="PANTHER" id="PTHR42987">
    <property type="entry name" value="PEPTIDASE S49"/>
    <property type="match status" value="1"/>
</dbReference>
<keyword evidence="5" id="KW-1133">Transmembrane helix</keyword>
<feature type="domain" description="Peptidase S49" evidence="6">
    <location>
        <begin position="114"/>
        <end position="258"/>
    </location>
</feature>
<evidence type="ECO:0000313" key="7">
    <source>
        <dbReference type="EMBL" id="MBB5222015.1"/>
    </source>
</evidence>
<keyword evidence="3 7" id="KW-0378">Hydrolase</keyword>